<reference evidence="5" key="1">
    <citation type="submission" date="2016-11" db="UniProtKB">
        <authorList>
            <consortium name="WormBaseParasite"/>
        </authorList>
    </citation>
    <scope>IDENTIFICATION</scope>
</reference>
<dbReference type="PROSITE" id="PS50084">
    <property type="entry name" value="KH_TYPE_1"/>
    <property type="match status" value="1"/>
</dbReference>
<evidence type="ECO:0000256" key="1">
    <source>
        <dbReference type="PROSITE-ProRule" id="PRU00117"/>
    </source>
</evidence>
<feature type="domain" description="Tudor" evidence="3">
    <location>
        <begin position="414"/>
        <end position="472"/>
    </location>
</feature>
<name>A0A1I8I5Q9_9PLAT</name>
<dbReference type="InterPro" id="IPR004087">
    <property type="entry name" value="KH_dom"/>
</dbReference>
<evidence type="ECO:0000256" key="2">
    <source>
        <dbReference type="SAM" id="MobiDB-lite"/>
    </source>
</evidence>
<dbReference type="Pfam" id="PF00013">
    <property type="entry name" value="KH_1"/>
    <property type="match status" value="1"/>
</dbReference>
<dbReference type="InterPro" id="IPR036612">
    <property type="entry name" value="KH_dom_type_1_sf"/>
</dbReference>
<dbReference type="GO" id="GO:0003723">
    <property type="term" value="F:RNA binding"/>
    <property type="evidence" value="ECO:0007669"/>
    <property type="project" value="UniProtKB-UniRule"/>
</dbReference>
<feature type="region of interest" description="Disordered" evidence="2">
    <location>
        <begin position="138"/>
        <end position="169"/>
    </location>
</feature>
<dbReference type="Gene3D" id="2.40.50.90">
    <property type="match status" value="1"/>
</dbReference>
<dbReference type="InterPro" id="IPR002999">
    <property type="entry name" value="Tudor"/>
</dbReference>
<dbReference type="PROSITE" id="PS50304">
    <property type="entry name" value="TUDOR"/>
    <property type="match status" value="1"/>
</dbReference>
<feature type="compositionally biased region" description="Low complexity" evidence="2">
    <location>
        <begin position="140"/>
        <end position="159"/>
    </location>
</feature>
<dbReference type="InterPro" id="IPR004088">
    <property type="entry name" value="KH_dom_type_1"/>
</dbReference>
<dbReference type="WBParaSite" id="maker-uti_cns_0009915-snap-gene-0.3-mRNA-1">
    <property type="protein sequence ID" value="maker-uti_cns_0009915-snap-gene-0.3-mRNA-1"/>
    <property type="gene ID" value="maker-uti_cns_0009915-snap-gene-0.3"/>
</dbReference>
<feature type="compositionally biased region" description="Low complexity" evidence="2">
    <location>
        <begin position="214"/>
        <end position="232"/>
    </location>
</feature>
<dbReference type="SMART" id="SM00333">
    <property type="entry name" value="TUDOR"/>
    <property type="match status" value="1"/>
</dbReference>
<evidence type="ECO:0000313" key="4">
    <source>
        <dbReference type="Proteomes" id="UP000095280"/>
    </source>
</evidence>
<accession>A0A1I8I5Q9</accession>
<dbReference type="PANTHER" id="PTHR22948:SF65">
    <property type="entry name" value="A-KINASE ANCHORING PROTEIN 1"/>
    <property type="match status" value="1"/>
</dbReference>
<keyword evidence="4" id="KW-1185">Reference proteome</keyword>
<dbReference type="Gene3D" id="2.30.30.140">
    <property type="match status" value="1"/>
</dbReference>
<dbReference type="CDD" id="cd20407">
    <property type="entry name" value="Tudor_AKAP1"/>
    <property type="match status" value="1"/>
</dbReference>
<dbReference type="InterPro" id="IPR050621">
    <property type="entry name" value="Tudor_domain_containing"/>
</dbReference>
<sequence length="725" mass="80779">LLKQHERPRDVLRPQLAGFPHIQLLQCGEFLKLLSSSPGQLEPERVPGPRCHQRVLHVDALHSFPRSVLCIVHARQHYGGRPPGLPALVHLTADRYSPRFRGNISVFRRVNQGFVMHLLSVAESPIARDQLAQHNTNLASVNGTGDNNNDNNLTNNNLSDDVKETQSQQPAIDNRVSNWLAKNCQYQQNQQQTAEPAEEDDKIDENDSGRHSDSNNAQISSNSANKNTNAKTVSERNNRTIVRGASPVPGDETDIVHQFLIPNRLGGSMVGTGGRNISYIRSKSGASVWISRNFFDKKTQVVNIRGPVECVKIALQVIKKRFPELDVKPINTAVPIQRNPALQPTMCQLSLPVGATIDVTVCAMSRGTTVFLQQPTHPSFHHLEKMDATIKRHYGGGVGPGSIPQQPPPCLPRPVNPGAVCIAPFGNSWHRAIIADVFPEEDAVLMKYLDWGGYEKMPVGCLKQIRTEMMHLPFQAVEAHLAYVSPAISTAAGSADVDLQLDSISRSVHQGYLTNKRVKCQVVYFNDVNQPCVYLYTKEPQQSQWRFVQEDLVQAGLMHWFQMPRSPPQLPVSSASATNSTNKRRNYRVCLSLPVAATARTKAGFADENSNNWLTELPAELPQTSVCLPQSGEILRTRTSKSQLKQRSAFLRSEYQRLRSCVRDARGAMDALMAGYDRHLRAQRFDRVYKCESDLSRCQNEIRLTALELAQVQAQVLKSGLFISC</sequence>
<dbReference type="Pfam" id="PF00567">
    <property type="entry name" value="TUDOR"/>
    <property type="match status" value="1"/>
</dbReference>
<evidence type="ECO:0000259" key="3">
    <source>
        <dbReference type="PROSITE" id="PS50304"/>
    </source>
</evidence>
<dbReference type="PANTHER" id="PTHR22948">
    <property type="entry name" value="TUDOR DOMAIN CONTAINING PROTEIN"/>
    <property type="match status" value="1"/>
</dbReference>
<dbReference type="SUPFAM" id="SSF63748">
    <property type="entry name" value="Tudor/PWWP/MBT"/>
    <property type="match status" value="1"/>
</dbReference>
<evidence type="ECO:0000313" key="5">
    <source>
        <dbReference type="WBParaSite" id="maker-uti_cns_0009915-snap-gene-0.3-mRNA-1"/>
    </source>
</evidence>
<dbReference type="Proteomes" id="UP000095280">
    <property type="component" value="Unplaced"/>
</dbReference>
<dbReference type="SMART" id="SM00322">
    <property type="entry name" value="KH"/>
    <property type="match status" value="1"/>
</dbReference>
<dbReference type="AlphaFoldDB" id="A0A1I8I5Q9"/>
<dbReference type="Gene3D" id="3.30.1370.10">
    <property type="entry name" value="K Homology domain, type 1"/>
    <property type="match status" value="1"/>
</dbReference>
<keyword evidence="1" id="KW-0694">RNA-binding</keyword>
<dbReference type="SUPFAM" id="SSF54791">
    <property type="entry name" value="Eukaryotic type KH-domain (KH-domain type I)"/>
    <property type="match status" value="1"/>
</dbReference>
<feature type="region of interest" description="Disordered" evidence="2">
    <location>
        <begin position="186"/>
        <end position="249"/>
    </location>
</feature>
<proteinExistence type="predicted"/>
<organism evidence="4 5">
    <name type="scientific">Macrostomum lignano</name>
    <dbReference type="NCBI Taxonomy" id="282301"/>
    <lineage>
        <taxon>Eukaryota</taxon>
        <taxon>Metazoa</taxon>
        <taxon>Spiralia</taxon>
        <taxon>Lophotrochozoa</taxon>
        <taxon>Platyhelminthes</taxon>
        <taxon>Rhabditophora</taxon>
        <taxon>Macrostomorpha</taxon>
        <taxon>Macrostomida</taxon>
        <taxon>Macrostomidae</taxon>
        <taxon>Macrostomum</taxon>
    </lineage>
</organism>
<protein>
    <submittedName>
        <fullName evidence="5">Tudor domain-containing protein</fullName>
    </submittedName>
</protein>
<dbReference type="InterPro" id="IPR035437">
    <property type="entry name" value="SNase_OB-fold_sf"/>
</dbReference>
<dbReference type="GO" id="GO:0005739">
    <property type="term" value="C:mitochondrion"/>
    <property type="evidence" value="ECO:0007669"/>
    <property type="project" value="UniProtKB-ARBA"/>
</dbReference>
<dbReference type="InterPro" id="IPR047367">
    <property type="entry name" value="Tudor_AKAP1"/>
</dbReference>